<accession>A0A251UCX8</accession>
<reference evidence="2" key="1">
    <citation type="journal article" date="2017" name="Nature">
        <title>The sunflower genome provides insights into oil metabolism, flowering and Asterid evolution.</title>
        <authorList>
            <person name="Badouin H."/>
            <person name="Gouzy J."/>
            <person name="Grassa C.J."/>
            <person name="Murat F."/>
            <person name="Staton S.E."/>
            <person name="Cottret L."/>
            <person name="Lelandais-Briere C."/>
            <person name="Owens G.L."/>
            <person name="Carrere S."/>
            <person name="Mayjonade B."/>
            <person name="Legrand L."/>
            <person name="Gill N."/>
            <person name="Kane N.C."/>
            <person name="Bowers J.E."/>
            <person name="Hubner S."/>
            <person name="Bellec A."/>
            <person name="Berard A."/>
            <person name="Berges H."/>
            <person name="Blanchet N."/>
            <person name="Boniface M.C."/>
            <person name="Brunel D."/>
            <person name="Catrice O."/>
            <person name="Chaidir N."/>
            <person name="Claudel C."/>
            <person name="Donnadieu C."/>
            <person name="Faraut T."/>
            <person name="Fievet G."/>
            <person name="Helmstetter N."/>
            <person name="King M."/>
            <person name="Knapp S.J."/>
            <person name="Lai Z."/>
            <person name="Le Paslier M.C."/>
            <person name="Lippi Y."/>
            <person name="Lorenzon L."/>
            <person name="Mandel J.R."/>
            <person name="Marage G."/>
            <person name="Marchand G."/>
            <person name="Marquand E."/>
            <person name="Bret-Mestries E."/>
            <person name="Morien E."/>
            <person name="Nambeesan S."/>
            <person name="Nguyen T."/>
            <person name="Pegot-Espagnet P."/>
            <person name="Pouilly N."/>
            <person name="Raftis F."/>
            <person name="Sallet E."/>
            <person name="Schiex T."/>
            <person name="Thomas J."/>
            <person name="Vandecasteele C."/>
            <person name="Vares D."/>
            <person name="Vear F."/>
            <person name="Vautrin S."/>
            <person name="Crespi M."/>
            <person name="Mangin B."/>
            <person name="Burke J.M."/>
            <person name="Salse J."/>
            <person name="Munos S."/>
            <person name="Vincourt P."/>
            <person name="Rieseberg L.H."/>
            <person name="Langlade N.B."/>
        </authorList>
    </citation>
    <scope>NUCLEOTIDE SEQUENCE [LARGE SCALE GENOMIC DNA]</scope>
    <source>
        <strain evidence="2">cv. SF193</strain>
    </source>
</reference>
<gene>
    <name evidence="1" type="ORF">HannXRQ_Chr07g0201691</name>
</gene>
<protein>
    <submittedName>
        <fullName evidence="1">Uncharacterized protein</fullName>
    </submittedName>
</protein>
<evidence type="ECO:0000313" key="1">
    <source>
        <dbReference type="EMBL" id="OTG21210.1"/>
    </source>
</evidence>
<dbReference type="Proteomes" id="UP000215914">
    <property type="component" value="Chromosome 7"/>
</dbReference>
<dbReference type="AlphaFoldDB" id="A0A251UCX8"/>
<proteinExistence type="predicted"/>
<dbReference type="InParanoid" id="A0A251UCX8"/>
<dbReference type="EMBL" id="CM007896">
    <property type="protein sequence ID" value="OTG21210.1"/>
    <property type="molecule type" value="Genomic_DNA"/>
</dbReference>
<keyword evidence="2" id="KW-1185">Reference proteome</keyword>
<name>A0A251UCX8_HELAN</name>
<organism evidence="1 2">
    <name type="scientific">Helianthus annuus</name>
    <name type="common">Common sunflower</name>
    <dbReference type="NCBI Taxonomy" id="4232"/>
    <lineage>
        <taxon>Eukaryota</taxon>
        <taxon>Viridiplantae</taxon>
        <taxon>Streptophyta</taxon>
        <taxon>Embryophyta</taxon>
        <taxon>Tracheophyta</taxon>
        <taxon>Spermatophyta</taxon>
        <taxon>Magnoliopsida</taxon>
        <taxon>eudicotyledons</taxon>
        <taxon>Gunneridae</taxon>
        <taxon>Pentapetalae</taxon>
        <taxon>asterids</taxon>
        <taxon>campanulids</taxon>
        <taxon>Asterales</taxon>
        <taxon>Asteraceae</taxon>
        <taxon>Asteroideae</taxon>
        <taxon>Heliantheae alliance</taxon>
        <taxon>Heliantheae</taxon>
        <taxon>Helianthus</taxon>
    </lineage>
</organism>
<evidence type="ECO:0000313" key="2">
    <source>
        <dbReference type="Proteomes" id="UP000215914"/>
    </source>
</evidence>
<sequence>MRLAGISSVNWVPALIKLRRCHGFWMLRVLKTNMRELCRVVHDTVLLLQMVRCFAGDGTSMVSSVLET</sequence>